<name>A0ABP7VVV9_9FLAO</name>
<organism evidence="3 4">
    <name type="scientific">Flavobacterium cheonanense</name>
    <dbReference type="NCBI Taxonomy" id="706183"/>
    <lineage>
        <taxon>Bacteria</taxon>
        <taxon>Pseudomonadati</taxon>
        <taxon>Bacteroidota</taxon>
        <taxon>Flavobacteriia</taxon>
        <taxon>Flavobacteriales</taxon>
        <taxon>Flavobacteriaceae</taxon>
        <taxon>Flavobacterium</taxon>
    </lineage>
</organism>
<evidence type="ECO:0000259" key="2">
    <source>
        <dbReference type="Pfam" id="PF20448"/>
    </source>
</evidence>
<proteinExistence type="predicted"/>
<evidence type="ECO:0000256" key="1">
    <source>
        <dbReference type="SAM" id="SignalP"/>
    </source>
</evidence>
<feature type="chain" id="PRO_5045437896" description="DUF6705 domain-containing protein" evidence="1">
    <location>
        <begin position="18"/>
        <end position="176"/>
    </location>
</feature>
<protein>
    <recommendedName>
        <fullName evidence="2">DUF6705 domain-containing protein</fullName>
    </recommendedName>
</protein>
<gene>
    <name evidence="3" type="ORF">GCM10022389_21550</name>
</gene>
<dbReference type="Proteomes" id="UP001500367">
    <property type="component" value="Unassembled WGS sequence"/>
</dbReference>
<dbReference type="RefSeq" id="WP_344816722.1">
    <property type="nucleotide sequence ID" value="NZ_BAABCT010000005.1"/>
</dbReference>
<evidence type="ECO:0000313" key="3">
    <source>
        <dbReference type="EMBL" id="GAA4075508.1"/>
    </source>
</evidence>
<dbReference type="InterPro" id="IPR046551">
    <property type="entry name" value="DUF6705"/>
</dbReference>
<dbReference type="EMBL" id="BAABCT010000005">
    <property type="protein sequence ID" value="GAA4075508.1"/>
    <property type="molecule type" value="Genomic_DNA"/>
</dbReference>
<feature type="signal peptide" evidence="1">
    <location>
        <begin position="1"/>
        <end position="17"/>
    </location>
</feature>
<sequence length="176" mass="20965">MKLFFLLLLFNFSFAQKDVYPVEEKHLHLINNPNYSNEIFKDINNVLDKFLGRWTYSDMNYEVVIEIFKYFDEINQQDALYINLKLNKNDEILINTLNQNFPNIIVGASFLDSKDTNSVIVYFSEIQTEKVLLCGHDSSVNLKLNDKYLYWEIKPRELTYNKTAKLLPIKMRFQKN</sequence>
<reference evidence="4" key="1">
    <citation type="journal article" date="2019" name="Int. J. Syst. Evol. Microbiol.">
        <title>The Global Catalogue of Microorganisms (GCM) 10K type strain sequencing project: providing services to taxonomists for standard genome sequencing and annotation.</title>
        <authorList>
            <consortium name="The Broad Institute Genomics Platform"/>
            <consortium name="The Broad Institute Genome Sequencing Center for Infectious Disease"/>
            <person name="Wu L."/>
            <person name="Ma J."/>
        </authorList>
    </citation>
    <scope>NUCLEOTIDE SEQUENCE [LARGE SCALE GENOMIC DNA]</scope>
    <source>
        <strain evidence="4">JCM 17069</strain>
    </source>
</reference>
<comment type="caution">
    <text evidence="3">The sequence shown here is derived from an EMBL/GenBank/DDBJ whole genome shotgun (WGS) entry which is preliminary data.</text>
</comment>
<accession>A0ABP7VVV9</accession>
<dbReference type="Pfam" id="PF20448">
    <property type="entry name" value="DUF6705"/>
    <property type="match status" value="1"/>
</dbReference>
<evidence type="ECO:0000313" key="4">
    <source>
        <dbReference type="Proteomes" id="UP001500367"/>
    </source>
</evidence>
<keyword evidence="4" id="KW-1185">Reference proteome</keyword>
<keyword evidence="1" id="KW-0732">Signal</keyword>
<feature type="domain" description="DUF6705" evidence="2">
    <location>
        <begin position="3"/>
        <end position="110"/>
    </location>
</feature>